<name>A0A1G2HW65_9BACT</name>
<dbReference type="GO" id="GO:0045259">
    <property type="term" value="C:proton-transporting ATP synthase complex"/>
    <property type="evidence" value="ECO:0007669"/>
    <property type="project" value="UniProtKB-KW"/>
</dbReference>
<gene>
    <name evidence="8" type="ORF">A2822_00705</name>
</gene>
<keyword evidence="3" id="KW-0813">Transport</keyword>
<keyword evidence="6" id="KW-0139">CF(1)</keyword>
<keyword evidence="5" id="KW-0472">Membrane</keyword>
<dbReference type="Pfam" id="PF02823">
    <property type="entry name" value="ATP-synt_DE_N"/>
    <property type="match status" value="1"/>
</dbReference>
<evidence type="ECO:0000259" key="7">
    <source>
        <dbReference type="Pfam" id="PF02823"/>
    </source>
</evidence>
<feature type="domain" description="ATP synthase F1 complex delta/epsilon subunit N-terminal" evidence="7">
    <location>
        <begin position="1"/>
        <end position="79"/>
    </location>
</feature>
<dbReference type="SUPFAM" id="SSF51344">
    <property type="entry name" value="Epsilon subunit of F1F0-ATP synthase N-terminal domain"/>
    <property type="match status" value="1"/>
</dbReference>
<dbReference type="InterPro" id="IPR020546">
    <property type="entry name" value="ATP_synth_F1_dsu/esu_N"/>
</dbReference>
<dbReference type="EMBL" id="MHOP01000002">
    <property type="protein sequence ID" value="OGZ66703.1"/>
    <property type="molecule type" value="Genomic_DNA"/>
</dbReference>
<evidence type="ECO:0000256" key="3">
    <source>
        <dbReference type="ARBA" id="ARBA00022448"/>
    </source>
</evidence>
<keyword evidence="6" id="KW-0066">ATP synthesis</keyword>
<dbReference type="GO" id="GO:0046933">
    <property type="term" value="F:proton-transporting ATP synthase activity, rotational mechanism"/>
    <property type="evidence" value="ECO:0007669"/>
    <property type="project" value="InterPro"/>
</dbReference>
<evidence type="ECO:0000313" key="8">
    <source>
        <dbReference type="EMBL" id="OGZ66703.1"/>
    </source>
</evidence>
<dbReference type="Proteomes" id="UP000178774">
    <property type="component" value="Unassembled WGS sequence"/>
</dbReference>
<sequence>MKLSVYSLKKVLFSGQARLLNCKTMVGEITILDNHETYIGVLKPGVAKVIDTANQEHFFEIKSGFLEVREGNEVRCLVD</sequence>
<dbReference type="CDD" id="cd12152">
    <property type="entry name" value="F1-ATPase_delta"/>
    <property type="match status" value="1"/>
</dbReference>
<evidence type="ECO:0000256" key="1">
    <source>
        <dbReference type="ARBA" id="ARBA00004184"/>
    </source>
</evidence>
<proteinExistence type="inferred from homology"/>
<dbReference type="InterPro" id="IPR001469">
    <property type="entry name" value="ATP_synth_F1_dsu/esu"/>
</dbReference>
<protein>
    <recommendedName>
        <fullName evidence="7">ATP synthase F1 complex delta/epsilon subunit N-terminal domain-containing protein</fullName>
    </recommendedName>
</protein>
<evidence type="ECO:0000256" key="6">
    <source>
        <dbReference type="ARBA" id="ARBA00023196"/>
    </source>
</evidence>
<evidence type="ECO:0000256" key="5">
    <source>
        <dbReference type="ARBA" id="ARBA00023136"/>
    </source>
</evidence>
<keyword evidence="4" id="KW-0406">Ion transport</keyword>
<organism evidence="8 9">
    <name type="scientific">Candidatus Staskawiczbacteria bacterium RIFCSPHIGHO2_01_FULL_41_41</name>
    <dbReference type="NCBI Taxonomy" id="1802203"/>
    <lineage>
        <taxon>Bacteria</taxon>
        <taxon>Candidatus Staskawicziibacteriota</taxon>
    </lineage>
</organism>
<evidence type="ECO:0000313" key="9">
    <source>
        <dbReference type="Proteomes" id="UP000178774"/>
    </source>
</evidence>
<evidence type="ECO:0000256" key="2">
    <source>
        <dbReference type="ARBA" id="ARBA00005712"/>
    </source>
</evidence>
<comment type="caution">
    <text evidence="8">The sequence shown here is derived from an EMBL/GenBank/DDBJ whole genome shotgun (WGS) entry which is preliminary data.</text>
</comment>
<comment type="subcellular location">
    <subcellularLocation>
        <location evidence="1">Endomembrane system</location>
        <topology evidence="1">Peripheral membrane protein</topology>
    </subcellularLocation>
</comment>
<accession>A0A1G2HW65</accession>
<evidence type="ECO:0000256" key="4">
    <source>
        <dbReference type="ARBA" id="ARBA00023065"/>
    </source>
</evidence>
<comment type="similarity">
    <text evidence="2">Belongs to the ATPase epsilon chain family.</text>
</comment>
<dbReference type="InterPro" id="IPR036771">
    <property type="entry name" value="ATPsynth_dsu/esu_N"/>
</dbReference>
<reference evidence="8 9" key="1">
    <citation type="journal article" date="2016" name="Nat. Commun.">
        <title>Thousands of microbial genomes shed light on interconnected biogeochemical processes in an aquifer system.</title>
        <authorList>
            <person name="Anantharaman K."/>
            <person name="Brown C.T."/>
            <person name="Hug L.A."/>
            <person name="Sharon I."/>
            <person name="Castelle C.J."/>
            <person name="Probst A.J."/>
            <person name="Thomas B.C."/>
            <person name="Singh A."/>
            <person name="Wilkins M.J."/>
            <person name="Karaoz U."/>
            <person name="Brodie E.L."/>
            <person name="Williams K.H."/>
            <person name="Hubbard S.S."/>
            <person name="Banfield J.F."/>
        </authorList>
    </citation>
    <scope>NUCLEOTIDE SEQUENCE [LARGE SCALE GENOMIC DNA]</scope>
</reference>
<dbReference type="GO" id="GO:0012505">
    <property type="term" value="C:endomembrane system"/>
    <property type="evidence" value="ECO:0007669"/>
    <property type="project" value="UniProtKB-SubCell"/>
</dbReference>
<dbReference type="AlphaFoldDB" id="A0A1G2HW65"/>
<dbReference type="Gene3D" id="2.60.15.10">
    <property type="entry name" value="F0F1 ATP synthase delta/epsilon subunit, N-terminal"/>
    <property type="match status" value="1"/>
</dbReference>